<dbReference type="EMBL" id="JARKNE010000002">
    <property type="protein sequence ID" value="KAK5842500.1"/>
    <property type="molecule type" value="Genomic_DNA"/>
</dbReference>
<organism evidence="1 2">
    <name type="scientific">Gossypium arboreum</name>
    <name type="common">Tree cotton</name>
    <name type="synonym">Gossypium nanking</name>
    <dbReference type="NCBI Taxonomy" id="29729"/>
    <lineage>
        <taxon>Eukaryota</taxon>
        <taxon>Viridiplantae</taxon>
        <taxon>Streptophyta</taxon>
        <taxon>Embryophyta</taxon>
        <taxon>Tracheophyta</taxon>
        <taxon>Spermatophyta</taxon>
        <taxon>Magnoliopsida</taxon>
        <taxon>eudicotyledons</taxon>
        <taxon>Gunneridae</taxon>
        <taxon>Pentapetalae</taxon>
        <taxon>rosids</taxon>
        <taxon>malvids</taxon>
        <taxon>Malvales</taxon>
        <taxon>Malvaceae</taxon>
        <taxon>Malvoideae</taxon>
        <taxon>Gossypium</taxon>
    </lineage>
</organism>
<dbReference type="InterPro" id="IPR028919">
    <property type="entry name" value="Viral_movement"/>
</dbReference>
<accession>A0ABR0QT37</accession>
<evidence type="ECO:0000313" key="1">
    <source>
        <dbReference type="EMBL" id="KAK5842500.1"/>
    </source>
</evidence>
<dbReference type="PANTHER" id="PTHR48435">
    <property type="entry name" value="POLYPROTEIN"/>
    <property type="match status" value="1"/>
</dbReference>
<gene>
    <name evidence="1" type="ORF">PVK06_004866</name>
</gene>
<dbReference type="Pfam" id="PF01107">
    <property type="entry name" value="MP"/>
    <property type="match status" value="1"/>
</dbReference>
<reference evidence="1 2" key="1">
    <citation type="submission" date="2023-03" db="EMBL/GenBank/DDBJ databases">
        <title>WGS of Gossypium arboreum.</title>
        <authorList>
            <person name="Yu D."/>
        </authorList>
    </citation>
    <scope>NUCLEOTIDE SEQUENCE [LARGE SCALE GENOMIC DNA]</scope>
    <source>
        <tissue evidence="1">Leaf</tissue>
    </source>
</reference>
<name>A0ABR0QT37_GOSAR</name>
<protein>
    <submittedName>
        <fullName evidence="1">Uncharacterized protein</fullName>
    </submittedName>
</protein>
<evidence type="ECO:0000313" key="2">
    <source>
        <dbReference type="Proteomes" id="UP001358586"/>
    </source>
</evidence>
<dbReference type="Proteomes" id="UP001358586">
    <property type="component" value="Chromosome 2"/>
</dbReference>
<proteinExistence type="predicted"/>
<comment type="caution">
    <text evidence="1">The sequence shown here is derived from an EMBL/GenBank/DDBJ whole genome shotgun (WGS) entry which is preliminary data.</text>
</comment>
<keyword evidence="2" id="KW-1185">Reference proteome</keyword>
<dbReference type="InterPro" id="IPR053098">
    <property type="entry name" value="Petuviruses_polyprotein"/>
</dbReference>
<sequence>MISILNNDKSSLEQFVTLEIPAEFPVEWKRAGYTHIHFGAIRIALNYHGTTRKPVVTRIALLDFRYLEYQNACIATIEATLNSGLVMVTLFPNFTMALADPNLTIALKVRIQIAGAPQVASAITATLHYQIFYRI</sequence>
<dbReference type="PANTHER" id="PTHR48435:SF1">
    <property type="entry name" value="POLYPROTEIN"/>
    <property type="match status" value="1"/>
</dbReference>